<dbReference type="Proteomes" id="UP000032427">
    <property type="component" value="Chromosome 1"/>
</dbReference>
<evidence type="ECO:0000313" key="3">
    <source>
        <dbReference type="Proteomes" id="UP000032427"/>
    </source>
</evidence>
<dbReference type="PATRIC" id="fig|80852.17.peg.595"/>
<accession>A0A090IJD1</accession>
<protein>
    <recommendedName>
        <fullName evidence="1">YqcC-like domain-containing protein</fullName>
    </recommendedName>
</protein>
<dbReference type="Pfam" id="PF04287">
    <property type="entry name" value="DUF446"/>
    <property type="match status" value="1"/>
</dbReference>
<dbReference type="Gene3D" id="1.20.1440.40">
    <property type="entry name" value="YqcC-like"/>
    <property type="match status" value="1"/>
</dbReference>
<keyword evidence="3" id="KW-1185">Reference proteome</keyword>
<dbReference type="SUPFAM" id="SSF158452">
    <property type="entry name" value="YqcC-like"/>
    <property type="match status" value="1"/>
</dbReference>
<dbReference type="GO" id="GO:0044010">
    <property type="term" value="P:single-species biofilm formation"/>
    <property type="evidence" value="ECO:0007669"/>
    <property type="project" value="TreeGrafter"/>
</dbReference>
<evidence type="ECO:0000259" key="1">
    <source>
        <dbReference type="Pfam" id="PF04287"/>
    </source>
</evidence>
<dbReference type="GeneID" id="28540148"/>
<dbReference type="PIRSF" id="PIRSF006257">
    <property type="entry name" value="UCP006257"/>
    <property type="match status" value="1"/>
</dbReference>
<gene>
    <name evidence="2" type="ORF">AWOD_I_0587</name>
</gene>
<proteinExistence type="predicted"/>
<feature type="domain" description="YqcC-like" evidence="1">
    <location>
        <begin position="8"/>
        <end position="102"/>
    </location>
</feature>
<sequence>MTVSLVLSELLEQLAQQLEYHGHWQSTAPSIADLSSTEPFSIDTLSATEWLQWIFIPKMNQLISHGQPTPKGFSIAPYIEEALKDVDGYIDIVRLCHAIDALGK</sequence>
<dbReference type="PANTHER" id="PTHR39586">
    <property type="entry name" value="CYTOPLASMIC PROTEIN-RELATED"/>
    <property type="match status" value="1"/>
</dbReference>
<evidence type="ECO:0000313" key="2">
    <source>
        <dbReference type="EMBL" id="CED70681.1"/>
    </source>
</evidence>
<dbReference type="STRING" id="80852.AWOD_I_0587"/>
<dbReference type="AlphaFoldDB" id="A0A090IJD1"/>
<name>A0A090IJD1_9GAMM</name>
<dbReference type="EMBL" id="LN554846">
    <property type="protein sequence ID" value="CED70681.1"/>
    <property type="molecule type" value="Genomic_DNA"/>
</dbReference>
<dbReference type="KEGG" id="awd:AWOD_I_0587"/>
<reference evidence="3" key="1">
    <citation type="submission" date="2014-09" db="EMBL/GenBank/DDBJ databases">
        <authorList>
            <person name="Hjerde E."/>
        </authorList>
    </citation>
    <scope>NUCLEOTIDE SEQUENCE [LARGE SCALE GENOMIC DNA]</scope>
    <source>
        <strain evidence="3">06/09/139</strain>
    </source>
</reference>
<dbReference type="InterPro" id="IPR007384">
    <property type="entry name" value="UCP006257"/>
</dbReference>
<dbReference type="InterPro" id="IPR023376">
    <property type="entry name" value="YqcC-like_dom"/>
</dbReference>
<dbReference type="HOGENOM" id="CLU_130358_0_0_6"/>
<organism evidence="2 3">
    <name type="scientific">Aliivibrio wodanis</name>
    <dbReference type="NCBI Taxonomy" id="80852"/>
    <lineage>
        <taxon>Bacteria</taxon>
        <taxon>Pseudomonadati</taxon>
        <taxon>Pseudomonadota</taxon>
        <taxon>Gammaproteobacteria</taxon>
        <taxon>Vibrionales</taxon>
        <taxon>Vibrionaceae</taxon>
        <taxon>Aliivibrio</taxon>
    </lineage>
</organism>
<dbReference type="PANTHER" id="PTHR39586:SF1">
    <property type="entry name" value="CYTOPLASMIC PROTEIN"/>
    <property type="match status" value="1"/>
</dbReference>
<dbReference type="OrthoDB" id="8794567at2"/>
<dbReference type="InterPro" id="IPR036814">
    <property type="entry name" value="YqcC-like_sf"/>
</dbReference>